<feature type="region of interest" description="Disordered" evidence="1">
    <location>
        <begin position="23"/>
        <end position="48"/>
    </location>
</feature>
<organism evidence="2 3">
    <name type="scientific">Sorghum bicolor</name>
    <name type="common">Sorghum</name>
    <name type="synonym">Sorghum vulgare</name>
    <dbReference type="NCBI Taxonomy" id="4558"/>
    <lineage>
        <taxon>Eukaryota</taxon>
        <taxon>Viridiplantae</taxon>
        <taxon>Streptophyta</taxon>
        <taxon>Embryophyta</taxon>
        <taxon>Tracheophyta</taxon>
        <taxon>Spermatophyta</taxon>
        <taxon>Magnoliopsida</taxon>
        <taxon>Liliopsida</taxon>
        <taxon>Poales</taxon>
        <taxon>Poaceae</taxon>
        <taxon>PACMAD clade</taxon>
        <taxon>Panicoideae</taxon>
        <taxon>Andropogonodae</taxon>
        <taxon>Andropogoneae</taxon>
        <taxon>Sorghinae</taxon>
        <taxon>Sorghum</taxon>
    </lineage>
</organism>
<dbReference type="ExpressionAtlas" id="A0A1B6QH17">
    <property type="expression patterns" value="baseline"/>
</dbReference>
<accession>A0A1B6QH17</accession>
<dbReference type="AlphaFoldDB" id="A0A1B6QH17"/>
<feature type="compositionally biased region" description="Polar residues" evidence="1">
    <location>
        <begin position="24"/>
        <end position="35"/>
    </location>
</feature>
<evidence type="ECO:0000313" key="2">
    <source>
        <dbReference type="EMBL" id="KXG37212.1"/>
    </source>
</evidence>
<keyword evidence="3" id="KW-1185">Reference proteome</keyword>
<dbReference type="EMBL" id="CM000760">
    <property type="protein sequence ID" value="KXG37212.1"/>
    <property type="molecule type" value="Genomic_DNA"/>
</dbReference>
<evidence type="ECO:0000313" key="3">
    <source>
        <dbReference type="Proteomes" id="UP000000768"/>
    </source>
</evidence>
<gene>
    <name evidence="2" type="ORF">SORBI_3001G026600</name>
</gene>
<evidence type="ECO:0000256" key="1">
    <source>
        <dbReference type="SAM" id="MobiDB-lite"/>
    </source>
</evidence>
<name>A0A1B6QH17_SORBI</name>
<protein>
    <submittedName>
        <fullName evidence="2">Uncharacterized protein</fullName>
    </submittedName>
</protein>
<dbReference type="InParanoid" id="A0A1B6QH17"/>
<reference evidence="3" key="2">
    <citation type="journal article" date="2018" name="Plant J.">
        <title>The Sorghum bicolor reference genome: improved assembly, gene annotations, a transcriptome atlas, and signatures of genome organization.</title>
        <authorList>
            <person name="McCormick R.F."/>
            <person name="Truong S.K."/>
            <person name="Sreedasyam A."/>
            <person name="Jenkins J."/>
            <person name="Shu S."/>
            <person name="Sims D."/>
            <person name="Kennedy M."/>
            <person name="Amirebrahimi M."/>
            <person name="Weers B.D."/>
            <person name="McKinley B."/>
            <person name="Mattison A."/>
            <person name="Morishige D.T."/>
            <person name="Grimwood J."/>
            <person name="Schmutz J."/>
            <person name="Mullet J.E."/>
        </authorList>
    </citation>
    <scope>NUCLEOTIDE SEQUENCE [LARGE SCALE GENOMIC DNA]</scope>
    <source>
        <strain evidence="3">cv. BTx623</strain>
    </source>
</reference>
<proteinExistence type="predicted"/>
<dbReference type="Gramene" id="KXG37212">
    <property type="protein sequence ID" value="KXG37212"/>
    <property type="gene ID" value="SORBI_3001G026600"/>
</dbReference>
<sequence>MCATCWSFRRPPAVGALDLRAGSAQRSDLAQASANQRRRRRPSSCALHGTCASKSSLRNMGRVHVGPVQVLEFGLRRTSSRSRGSVHPCRDLSRSVWSANIFYEQIGDSSAKDVARVAPA</sequence>
<reference evidence="2 3" key="1">
    <citation type="journal article" date="2009" name="Nature">
        <title>The Sorghum bicolor genome and the diversification of grasses.</title>
        <authorList>
            <person name="Paterson A.H."/>
            <person name="Bowers J.E."/>
            <person name="Bruggmann R."/>
            <person name="Dubchak I."/>
            <person name="Grimwood J."/>
            <person name="Gundlach H."/>
            <person name="Haberer G."/>
            <person name="Hellsten U."/>
            <person name="Mitros T."/>
            <person name="Poliakov A."/>
            <person name="Schmutz J."/>
            <person name="Spannagl M."/>
            <person name="Tang H."/>
            <person name="Wang X."/>
            <person name="Wicker T."/>
            <person name="Bharti A.K."/>
            <person name="Chapman J."/>
            <person name="Feltus F.A."/>
            <person name="Gowik U."/>
            <person name="Grigoriev I.V."/>
            <person name="Lyons E."/>
            <person name="Maher C.A."/>
            <person name="Martis M."/>
            <person name="Narechania A."/>
            <person name="Otillar R.P."/>
            <person name="Penning B.W."/>
            <person name="Salamov A.A."/>
            <person name="Wang Y."/>
            <person name="Zhang L."/>
            <person name="Carpita N.C."/>
            <person name="Freeling M."/>
            <person name="Gingle A.R."/>
            <person name="Hash C.T."/>
            <person name="Keller B."/>
            <person name="Klein P."/>
            <person name="Kresovich S."/>
            <person name="McCann M.C."/>
            <person name="Ming R."/>
            <person name="Peterson D.G."/>
            <person name="Mehboob-ur-Rahman"/>
            <person name="Ware D."/>
            <person name="Westhoff P."/>
            <person name="Mayer K.F."/>
            <person name="Messing J."/>
            <person name="Rokhsar D.S."/>
        </authorList>
    </citation>
    <scope>NUCLEOTIDE SEQUENCE [LARGE SCALE GENOMIC DNA]</scope>
    <source>
        <strain evidence="3">cv. BTx623</strain>
    </source>
</reference>
<dbReference type="Proteomes" id="UP000000768">
    <property type="component" value="Chromosome 1"/>
</dbReference>